<dbReference type="CDD" id="cd07185">
    <property type="entry name" value="OmpA_C-like"/>
    <property type="match status" value="1"/>
</dbReference>
<dbReference type="PROSITE" id="PS51257">
    <property type="entry name" value="PROKAR_LIPOPROTEIN"/>
    <property type="match status" value="1"/>
</dbReference>
<dbReference type="InterPro" id="IPR006664">
    <property type="entry name" value="OMP_bac"/>
</dbReference>
<evidence type="ECO:0000256" key="3">
    <source>
        <dbReference type="ARBA" id="ARBA00023237"/>
    </source>
</evidence>
<evidence type="ECO:0000256" key="1">
    <source>
        <dbReference type="ARBA" id="ARBA00004442"/>
    </source>
</evidence>
<organism evidence="8 9">
    <name type="scientific">Serinibacter salmoneus</name>
    <dbReference type="NCBI Taxonomy" id="556530"/>
    <lineage>
        <taxon>Bacteria</taxon>
        <taxon>Bacillati</taxon>
        <taxon>Actinomycetota</taxon>
        <taxon>Actinomycetes</taxon>
        <taxon>Micrococcales</taxon>
        <taxon>Beutenbergiaceae</taxon>
        <taxon>Serinibacter</taxon>
    </lineage>
</organism>
<dbReference type="SUPFAM" id="SSF103088">
    <property type="entry name" value="OmpA-like"/>
    <property type="match status" value="1"/>
</dbReference>
<evidence type="ECO:0000259" key="7">
    <source>
        <dbReference type="PROSITE" id="PS51123"/>
    </source>
</evidence>
<keyword evidence="6" id="KW-0732">Signal</keyword>
<dbReference type="RefSeq" id="WP_169925998.1">
    <property type="nucleotide sequence ID" value="NZ_PDJD01000001.1"/>
</dbReference>
<dbReference type="Proteomes" id="UP000224915">
    <property type="component" value="Unassembled WGS sequence"/>
</dbReference>
<dbReference type="EMBL" id="PDJD01000001">
    <property type="protein sequence ID" value="PFG21296.1"/>
    <property type="molecule type" value="Genomic_DNA"/>
</dbReference>
<evidence type="ECO:0000256" key="4">
    <source>
        <dbReference type="PROSITE-ProRule" id="PRU00473"/>
    </source>
</evidence>
<feature type="domain" description="OmpA-like" evidence="7">
    <location>
        <begin position="230"/>
        <end position="346"/>
    </location>
</feature>
<dbReference type="AlphaFoldDB" id="A0A2A9D4N7"/>
<feature type="chain" id="PRO_5038532551" evidence="6">
    <location>
        <begin position="23"/>
        <end position="521"/>
    </location>
</feature>
<evidence type="ECO:0000256" key="5">
    <source>
        <dbReference type="SAM" id="MobiDB-lite"/>
    </source>
</evidence>
<comment type="caution">
    <text evidence="8">The sequence shown here is derived from an EMBL/GenBank/DDBJ whole genome shotgun (WGS) entry which is preliminary data.</text>
</comment>
<evidence type="ECO:0000313" key="9">
    <source>
        <dbReference type="Proteomes" id="UP000224915"/>
    </source>
</evidence>
<dbReference type="PANTHER" id="PTHR30329:SF21">
    <property type="entry name" value="LIPOPROTEIN YIAD-RELATED"/>
    <property type="match status" value="1"/>
</dbReference>
<proteinExistence type="predicted"/>
<dbReference type="Gene3D" id="3.30.1330.60">
    <property type="entry name" value="OmpA-like domain"/>
    <property type="match status" value="1"/>
</dbReference>
<evidence type="ECO:0000313" key="8">
    <source>
        <dbReference type="EMBL" id="PFG21296.1"/>
    </source>
</evidence>
<keyword evidence="3" id="KW-0998">Cell outer membrane</keyword>
<dbReference type="GO" id="GO:0009279">
    <property type="term" value="C:cell outer membrane"/>
    <property type="evidence" value="ECO:0007669"/>
    <property type="project" value="UniProtKB-SubCell"/>
</dbReference>
<accession>A0A2A9D4N7</accession>
<feature type="signal peptide" evidence="6">
    <location>
        <begin position="1"/>
        <end position="22"/>
    </location>
</feature>
<reference evidence="8 9" key="1">
    <citation type="submission" date="2017-10" db="EMBL/GenBank/DDBJ databases">
        <title>Sequencing the genomes of 1000 actinobacteria strains.</title>
        <authorList>
            <person name="Klenk H.-P."/>
        </authorList>
    </citation>
    <scope>NUCLEOTIDE SEQUENCE [LARGE SCALE GENOMIC DNA]</scope>
    <source>
        <strain evidence="8 9">DSM 21801</strain>
    </source>
</reference>
<keyword evidence="9" id="KW-1185">Reference proteome</keyword>
<feature type="region of interest" description="Disordered" evidence="5">
    <location>
        <begin position="27"/>
        <end position="61"/>
    </location>
</feature>
<dbReference type="InterPro" id="IPR050330">
    <property type="entry name" value="Bact_OuterMem_StrucFunc"/>
</dbReference>
<dbReference type="Pfam" id="PF00691">
    <property type="entry name" value="OmpA"/>
    <property type="match status" value="1"/>
</dbReference>
<feature type="compositionally biased region" description="Low complexity" evidence="5">
    <location>
        <begin position="27"/>
        <end position="54"/>
    </location>
</feature>
<dbReference type="PROSITE" id="PS51123">
    <property type="entry name" value="OMPA_2"/>
    <property type="match status" value="1"/>
</dbReference>
<dbReference type="PRINTS" id="PR01021">
    <property type="entry name" value="OMPADOMAIN"/>
</dbReference>
<protein>
    <submittedName>
        <fullName evidence="8">Outer membrane protein OmpA-like peptidoglycan-associated protein</fullName>
    </submittedName>
</protein>
<evidence type="ECO:0000256" key="6">
    <source>
        <dbReference type="SAM" id="SignalP"/>
    </source>
</evidence>
<evidence type="ECO:0000256" key="2">
    <source>
        <dbReference type="ARBA" id="ARBA00023136"/>
    </source>
</evidence>
<dbReference type="InterPro" id="IPR036737">
    <property type="entry name" value="OmpA-like_sf"/>
</dbReference>
<name>A0A2A9D4N7_9MICO</name>
<dbReference type="PANTHER" id="PTHR30329">
    <property type="entry name" value="STATOR ELEMENT OF FLAGELLAR MOTOR COMPLEX"/>
    <property type="match status" value="1"/>
</dbReference>
<sequence>MNRMSWSGALAAAVFLAGCTAAGPDVGESAAPEGGGSAEAVESEAGPSAAESASTEPDLPGGVVVERLVDEVMVTAQVGPLVTDGDLALLEVAVSHDLSEQVDLGATFSNLYNAANVSPTGALVLDGGEVLHLVRDGEGVPVVAPWGLVRVPAGETTSFWSLVPAPGEDSGSVDVLVRELGLVTDVPVVRQEALVLPEEMELEGALQAEVTTMDVYAEDVQGASSTRVVESVETVSLASEVLFAPESAELNSDAQGVLERTAAQVQQAGASEVSVVGHTDDVGTDSYNDDLSLRRAQAVAQALTPLLPQVAMTVEGRGKREPVAEGTSDEARAANRRVEVSFEGEDASATSTEVEAGVPTELPEPAEGVYVGSADEGVSTEKSEDLTVTAQVMRHERFLEAQLTFTNEGTEEIVILGVLSRGAAGREERGLGLLARTADAHALTILTPQTVYYPLDYVYPFTDGEETVRLIVGERMRNEDVSPGASTVFTVLMPDPGTDTVTLEAPGSFRLLDVPVTEVVD</sequence>
<gene>
    <name evidence="8" type="ORF">ATL40_2923</name>
</gene>
<dbReference type="InterPro" id="IPR006665">
    <property type="entry name" value="OmpA-like"/>
</dbReference>
<keyword evidence="2 4" id="KW-0472">Membrane</keyword>
<comment type="subcellular location">
    <subcellularLocation>
        <location evidence="1">Cell outer membrane</location>
    </subcellularLocation>
</comment>